<dbReference type="OrthoDB" id="192769at2"/>
<keyword evidence="1" id="KW-0732">Signal</keyword>
<gene>
    <name evidence="3" type="ORF">D1013_16530</name>
</gene>
<dbReference type="EMBL" id="CP032050">
    <property type="protein sequence ID" value="AYN68871.1"/>
    <property type="molecule type" value="Genomic_DNA"/>
</dbReference>
<dbReference type="SUPFAM" id="SSF54909">
    <property type="entry name" value="Dimeric alpha+beta barrel"/>
    <property type="match status" value="2"/>
</dbReference>
<feature type="domain" description="NIPSNAP" evidence="2">
    <location>
        <begin position="158"/>
        <end position="261"/>
    </location>
</feature>
<dbReference type="Proteomes" id="UP000276309">
    <property type="component" value="Chromosome"/>
</dbReference>
<accession>A0A3G2L9J5</accession>
<evidence type="ECO:0000256" key="1">
    <source>
        <dbReference type="SAM" id="SignalP"/>
    </source>
</evidence>
<dbReference type="InterPro" id="IPR011008">
    <property type="entry name" value="Dimeric_a/b-barrel"/>
</dbReference>
<dbReference type="AlphaFoldDB" id="A0A3G2L9J5"/>
<dbReference type="RefSeq" id="WP_121849882.1">
    <property type="nucleotide sequence ID" value="NZ_CP032050.1"/>
</dbReference>
<dbReference type="Pfam" id="PF07978">
    <property type="entry name" value="NIPSNAP"/>
    <property type="match status" value="1"/>
</dbReference>
<name>A0A3G2L9J5_9FLAO</name>
<organism evidence="3 4">
    <name type="scientific">Euzebyella marina</name>
    <dbReference type="NCBI Taxonomy" id="1761453"/>
    <lineage>
        <taxon>Bacteria</taxon>
        <taxon>Pseudomonadati</taxon>
        <taxon>Bacteroidota</taxon>
        <taxon>Flavobacteriia</taxon>
        <taxon>Flavobacteriales</taxon>
        <taxon>Flavobacteriaceae</taxon>
        <taxon>Euzebyella</taxon>
    </lineage>
</organism>
<proteinExistence type="predicted"/>
<feature type="signal peptide" evidence="1">
    <location>
        <begin position="1"/>
        <end position="25"/>
    </location>
</feature>
<dbReference type="KEGG" id="emar:D1013_16530"/>
<evidence type="ECO:0000313" key="3">
    <source>
        <dbReference type="EMBL" id="AYN68871.1"/>
    </source>
</evidence>
<sequence>MKTSIIIKSFTLLFAVLFYSNSLTAQQAKRQYYQLKTYTLKDEAQESRMDAYLKDAFLPALKKAGIKDVGVFKFRPNNYLIADKIFVLIPFNDLGEFEGLDSKLANDPTYQKAGTDYINAAFDNPPYQRINSVLMRAFAEMPKMEASKLTGPRKDRVYELRSYESPTEATYLNKVDMFNAGGEVELFESLDFNAVFYAEVISGDSMPNLMYMTTFPDMKTRDAKWEAFFGSDKWGVLKNEPKYQNNMNKADKLLLYPTEYSDY</sequence>
<dbReference type="InterPro" id="IPR012577">
    <property type="entry name" value="NIPSNAP"/>
</dbReference>
<evidence type="ECO:0000313" key="4">
    <source>
        <dbReference type="Proteomes" id="UP000276309"/>
    </source>
</evidence>
<keyword evidence="4" id="KW-1185">Reference proteome</keyword>
<evidence type="ECO:0000259" key="2">
    <source>
        <dbReference type="Pfam" id="PF07978"/>
    </source>
</evidence>
<protein>
    <submittedName>
        <fullName evidence="3">NIPSNAP family containing protein</fullName>
    </submittedName>
</protein>
<dbReference type="Gene3D" id="3.30.70.100">
    <property type="match status" value="2"/>
</dbReference>
<reference evidence="3 4" key="1">
    <citation type="submission" date="2018-08" db="EMBL/GenBank/DDBJ databases">
        <title>The reduced genetic potential of extracellular carbohydrate catabolism in Euzebyella marina RN62, a Flavobacteriia bacterium isolated from the hadal water.</title>
        <authorList>
            <person name="Xue C."/>
        </authorList>
    </citation>
    <scope>NUCLEOTIDE SEQUENCE [LARGE SCALE GENOMIC DNA]</scope>
    <source>
        <strain evidence="3 4">RN62</strain>
    </source>
</reference>
<feature type="chain" id="PRO_5018199397" evidence="1">
    <location>
        <begin position="26"/>
        <end position="263"/>
    </location>
</feature>